<dbReference type="InterPro" id="IPR011333">
    <property type="entry name" value="SKP1/BTB/POZ_sf"/>
</dbReference>
<feature type="region of interest" description="Disordered" evidence="3">
    <location>
        <begin position="964"/>
        <end position="993"/>
    </location>
</feature>
<evidence type="ECO:0000256" key="3">
    <source>
        <dbReference type="SAM" id="MobiDB-lite"/>
    </source>
</evidence>
<dbReference type="Pfam" id="PF15881">
    <property type="entry name" value="DUF4734"/>
    <property type="match status" value="1"/>
</dbReference>
<dbReference type="CDD" id="cd18186">
    <property type="entry name" value="BTB_POZ_ZBTB_KLHL-like"/>
    <property type="match status" value="1"/>
</dbReference>
<keyword evidence="2" id="KW-0677">Repeat</keyword>
<dbReference type="Gene3D" id="3.30.710.10">
    <property type="entry name" value="Potassium Channel Kv1.1, Chain A"/>
    <property type="match status" value="1"/>
</dbReference>
<dbReference type="SUPFAM" id="SSF117281">
    <property type="entry name" value="Kelch motif"/>
    <property type="match status" value="2"/>
</dbReference>
<dbReference type="SMART" id="SM00875">
    <property type="entry name" value="BACK"/>
    <property type="match status" value="1"/>
</dbReference>
<dbReference type="Pfam" id="PF01344">
    <property type="entry name" value="Kelch_1"/>
    <property type="match status" value="1"/>
</dbReference>
<evidence type="ECO:0000256" key="1">
    <source>
        <dbReference type="ARBA" id="ARBA00022441"/>
    </source>
</evidence>
<dbReference type="InterPro" id="IPR011705">
    <property type="entry name" value="BACK"/>
</dbReference>
<dbReference type="Pfam" id="PF00651">
    <property type="entry name" value="BTB"/>
    <property type="match status" value="1"/>
</dbReference>
<gene>
    <name evidence="7" type="primary">LOC119637189</name>
</gene>
<evidence type="ECO:0000313" key="6">
    <source>
        <dbReference type="Proteomes" id="UP000092443"/>
    </source>
</evidence>
<dbReference type="PANTHER" id="PTHR22667:SF0">
    <property type="entry name" value="AT01380P-RELATED"/>
    <property type="match status" value="1"/>
</dbReference>
<evidence type="ECO:0000256" key="2">
    <source>
        <dbReference type="ARBA" id="ARBA00022737"/>
    </source>
</evidence>
<dbReference type="Gene3D" id="2.120.10.80">
    <property type="entry name" value="Kelch-type beta propeller"/>
    <property type="match status" value="2"/>
</dbReference>
<dbReference type="SMART" id="SM00612">
    <property type="entry name" value="Kelch"/>
    <property type="match status" value="3"/>
</dbReference>
<dbReference type="Proteomes" id="UP000092443">
    <property type="component" value="Unplaced"/>
</dbReference>
<dbReference type="KEGG" id="gfs:119637189"/>
<feature type="domain" description="BTB" evidence="4">
    <location>
        <begin position="149"/>
        <end position="241"/>
    </location>
</feature>
<dbReference type="SMART" id="SM00225">
    <property type="entry name" value="BTB"/>
    <property type="match status" value="1"/>
</dbReference>
<dbReference type="AlphaFoldDB" id="A0A9C5Z751"/>
<feature type="domain" description="BACK" evidence="5">
    <location>
        <begin position="248"/>
        <end position="350"/>
    </location>
</feature>
<evidence type="ECO:0000313" key="7">
    <source>
        <dbReference type="RefSeq" id="XP_037888972.1"/>
    </source>
</evidence>
<dbReference type="Pfam" id="PF07707">
    <property type="entry name" value="BACK"/>
    <property type="match status" value="1"/>
</dbReference>
<dbReference type="RefSeq" id="XP_037888972.1">
    <property type="nucleotide sequence ID" value="XM_038033044.1"/>
</dbReference>
<keyword evidence="6" id="KW-1185">Reference proteome</keyword>
<dbReference type="GeneID" id="119637189"/>
<feature type="compositionally biased region" description="Acidic residues" evidence="3">
    <location>
        <begin position="973"/>
        <end position="989"/>
    </location>
</feature>
<evidence type="ECO:0000259" key="4">
    <source>
        <dbReference type="SMART" id="SM00225"/>
    </source>
</evidence>
<dbReference type="Gene3D" id="1.25.40.420">
    <property type="match status" value="1"/>
</dbReference>
<dbReference type="InterPro" id="IPR000210">
    <property type="entry name" value="BTB/POZ_dom"/>
</dbReference>
<organism evidence="6 7">
    <name type="scientific">Glossina fuscipes</name>
    <dbReference type="NCBI Taxonomy" id="7396"/>
    <lineage>
        <taxon>Eukaryota</taxon>
        <taxon>Metazoa</taxon>
        <taxon>Ecdysozoa</taxon>
        <taxon>Arthropoda</taxon>
        <taxon>Hexapoda</taxon>
        <taxon>Insecta</taxon>
        <taxon>Pterygota</taxon>
        <taxon>Neoptera</taxon>
        <taxon>Endopterygota</taxon>
        <taxon>Diptera</taxon>
        <taxon>Brachycera</taxon>
        <taxon>Muscomorpha</taxon>
        <taxon>Hippoboscoidea</taxon>
        <taxon>Glossinidae</taxon>
        <taxon>Glossina</taxon>
    </lineage>
</organism>
<proteinExistence type="predicted"/>
<dbReference type="InterPro" id="IPR015915">
    <property type="entry name" value="Kelch-typ_b-propeller"/>
</dbReference>
<keyword evidence="1" id="KW-0880">Kelch repeat</keyword>
<reference evidence="7" key="1">
    <citation type="submission" date="2025-08" db="UniProtKB">
        <authorList>
            <consortium name="RefSeq"/>
        </authorList>
    </citation>
    <scope>IDENTIFICATION</scope>
    <source>
        <tissue evidence="7">Whole body pupa</tissue>
    </source>
</reference>
<name>A0A9C5Z751_9MUSC</name>
<sequence length="1165" mass="132271">MEKSGHKKSKVLNYESSISTTGTTTASPPYSDNIGNLKYANANFIDNSESSVQSKVALLDFQKIQNLNFEQQSTHLKPPPSKILPSTLPLIDKKSETIARASDCQLREKSLLDMGFKPNEVEGWENIVQPPKDNLYKLLKNMIDNHIKPNVQIRIGGVTFNCHMMVLQCYSDFFMDCNNEVLIQLPEEKITPTAFVMVYDWMLAEEPLVQREGILELFNAANFLRIKELINQCWLCLDDDARFREDTAFLLYLEARKYCLESLEQLMLMRICKFFLTLVASKEFLILSANEVCALLSSNTIGVNSETEIFMSVVRWLSHNWEERKCHMLDLIRCVRFSLMPPWFLVTLMKNPECPEIEHIVNHAEVRNMINDGITYTTTQFYYGEKREDFLQFLQRFQLLTPMQRQWVFDKECNYHHRLECPNLQCVTYKSFLDYLEMILTIGKDYWRNLEMAKGIEKNMQCCVPSDCRKPADPNLIEYLRRDSRDQGIQCENASAKYCNKYLKGANKMQNRIGGSVSTCRRTPRANPRCTPTITTYTKSETDYALQDGENDAYNGNNQDAIKNHVAQQPIMLECINANDCCSKPQPQPHRYFHRLSKSRQSKQILKNEDIKTVIFKTNETNTNKNLGGGDCCAGSGNCLHVDAATKQHVLHDNHDNEEVKLHMRSLHNCNEDGKQNDTDNDCDDDGDYRTKIDGKTNAAMPVNKTKEFYEMRQQLFKSVQMTDSWQKYTRIDYKIIVIGGIDPYCSHCLRENQPQPQKQQGSRMVSVEHSKNSINNANVNSKDTWFPNCGDQVLIYDTSVLEWRHLSYIPLGSRHHHSAILCRGLIYVIGGTKTALGCTKKSTFEKSIWCFDPTTLKWVFESSLPESRRDFAVIAINEPTICSHCQDSKDMRRHDIGFFIIGGESTNGVALNSVWFYSVRRKIWIKKAPLNKGRYGFAAAIVNNEIWVAGGIIKEGSIAMGGGGDGGGGGGGDDDGNDGGDGEGDDGGEITKTSANVITDTIEIYNLKCIHESNSDTRNLAYGNDHGAGGDGVERFTGQWIPLKLHLRMPRLFGRFCVMGNGELYLVGGLGLDKNGLPISLSDIDNFDFERKEWWHCGDLKWPRHGHDVGIINDYCIVSVGGVSTFEKRTLKKVETFCTQTRKCLADLPDLSFPLSGCAVVTIK</sequence>
<dbReference type="PANTHER" id="PTHR22667">
    <property type="entry name" value="AT01380P-RELATED"/>
    <property type="match status" value="1"/>
</dbReference>
<dbReference type="InterPro" id="IPR031750">
    <property type="entry name" value="DUF4734"/>
</dbReference>
<dbReference type="SUPFAM" id="SSF54695">
    <property type="entry name" value="POZ domain"/>
    <property type="match status" value="1"/>
</dbReference>
<dbReference type="GO" id="GO:0003779">
    <property type="term" value="F:actin binding"/>
    <property type="evidence" value="ECO:0007669"/>
    <property type="project" value="UniProtKB-KW"/>
</dbReference>
<evidence type="ECO:0000259" key="5">
    <source>
        <dbReference type="SMART" id="SM00875"/>
    </source>
</evidence>
<protein>
    <submittedName>
        <fullName evidence="7">Uncharacterized protein LOC119637189</fullName>
    </submittedName>
</protein>
<dbReference type="InterPro" id="IPR006652">
    <property type="entry name" value="Kelch_1"/>
</dbReference>
<accession>A0A9C5Z751</accession>